<dbReference type="InterPro" id="IPR003593">
    <property type="entry name" value="AAA+_ATPase"/>
</dbReference>
<dbReference type="GO" id="GO:0005663">
    <property type="term" value="C:DNA replication factor C complex"/>
    <property type="evidence" value="ECO:0007669"/>
    <property type="project" value="TreeGrafter"/>
</dbReference>
<dbReference type="InterPro" id="IPR054090">
    <property type="entry name" value="Cep192_Spd-2-like_dom"/>
</dbReference>
<dbReference type="PANTHER" id="PTHR11669">
    <property type="entry name" value="REPLICATION FACTOR C / DNA POLYMERASE III GAMMA-TAU SUBUNIT"/>
    <property type="match status" value="1"/>
</dbReference>
<dbReference type="STRING" id="300112.A0A4S2KEH1"/>
<keyword evidence="11" id="KW-1185">Reference proteome</keyword>
<dbReference type="NCBIfam" id="NF001679">
    <property type="entry name" value="PRK00440.1"/>
    <property type="match status" value="1"/>
</dbReference>
<dbReference type="GO" id="GO:0005634">
    <property type="term" value="C:nucleus"/>
    <property type="evidence" value="ECO:0007669"/>
    <property type="project" value="UniProtKB-SubCell"/>
</dbReference>
<dbReference type="GO" id="GO:0005524">
    <property type="term" value="F:ATP binding"/>
    <property type="evidence" value="ECO:0007669"/>
    <property type="project" value="UniProtKB-KW"/>
</dbReference>
<dbReference type="GO" id="GO:0003677">
    <property type="term" value="F:DNA binding"/>
    <property type="evidence" value="ECO:0007669"/>
    <property type="project" value="InterPro"/>
</dbReference>
<dbReference type="InterPro" id="IPR047854">
    <property type="entry name" value="RFC_lid"/>
</dbReference>
<dbReference type="SMART" id="SM00382">
    <property type="entry name" value="AAA"/>
    <property type="match status" value="1"/>
</dbReference>
<dbReference type="Gene3D" id="1.10.8.60">
    <property type="match status" value="1"/>
</dbReference>
<dbReference type="Gene3D" id="3.40.50.300">
    <property type="entry name" value="P-loop containing nucleotide triphosphate hydrolases"/>
    <property type="match status" value="1"/>
</dbReference>
<evidence type="ECO:0000259" key="9">
    <source>
        <dbReference type="SMART" id="SM00382"/>
    </source>
</evidence>
<dbReference type="InterPro" id="IPR027417">
    <property type="entry name" value="P-loop_NTPase"/>
</dbReference>
<dbReference type="FunFam" id="1.20.272.10:FF:000004">
    <property type="entry name" value="Replication factor C subunit 5"/>
    <property type="match status" value="1"/>
</dbReference>
<organism evidence="10 11">
    <name type="scientific">Temnothorax longispinosus</name>
    <dbReference type="NCBI Taxonomy" id="300112"/>
    <lineage>
        <taxon>Eukaryota</taxon>
        <taxon>Metazoa</taxon>
        <taxon>Ecdysozoa</taxon>
        <taxon>Arthropoda</taxon>
        <taxon>Hexapoda</taxon>
        <taxon>Insecta</taxon>
        <taxon>Pterygota</taxon>
        <taxon>Neoptera</taxon>
        <taxon>Endopterygota</taxon>
        <taxon>Hymenoptera</taxon>
        <taxon>Apocrita</taxon>
        <taxon>Aculeata</taxon>
        <taxon>Formicoidea</taxon>
        <taxon>Formicidae</taxon>
        <taxon>Myrmicinae</taxon>
        <taxon>Temnothorax</taxon>
    </lineage>
</organism>
<comment type="caution">
    <text evidence="10">The sequence shown here is derived from an EMBL/GenBank/DDBJ whole genome shotgun (WGS) entry which is preliminary data.</text>
</comment>
<dbReference type="GO" id="GO:0016887">
    <property type="term" value="F:ATP hydrolysis activity"/>
    <property type="evidence" value="ECO:0007669"/>
    <property type="project" value="InterPro"/>
</dbReference>
<evidence type="ECO:0000256" key="8">
    <source>
        <dbReference type="SAM" id="MobiDB-lite"/>
    </source>
</evidence>
<dbReference type="GO" id="GO:0006281">
    <property type="term" value="P:DNA repair"/>
    <property type="evidence" value="ECO:0007669"/>
    <property type="project" value="TreeGrafter"/>
</dbReference>
<keyword evidence="3" id="KW-0235">DNA replication</keyword>
<evidence type="ECO:0000256" key="5">
    <source>
        <dbReference type="ARBA" id="ARBA00022840"/>
    </source>
</evidence>
<evidence type="ECO:0000313" key="11">
    <source>
        <dbReference type="Proteomes" id="UP000310200"/>
    </source>
</evidence>
<dbReference type="EMBL" id="QBLH01002732">
    <property type="protein sequence ID" value="TGZ47520.1"/>
    <property type="molecule type" value="Genomic_DNA"/>
</dbReference>
<feature type="region of interest" description="Disordered" evidence="8">
    <location>
        <begin position="1078"/>
        <end position="1097"/>
    </location>
</feature>
<feature type="region of interest" description="Disordered" evidence="8">
    <location>
        <begin position="115"/>
        <end position="201"/>
    </location>
</feature>
<evidence type="ECO:0000256" key="2">
    <source>
        <dbReference type="ARBA" id="ARBA00005378"/>
    </source>
</evidence>
<feature type="compositionally biased region" description="Polar residues" evidence="8">
    <location>
        <begin position="1078"/>
        <end position="1091"/>
    </location>
</feature>
<reference evidence="10 11" key="1">
    <citation type="journal article" date="2019" name="Philos. Trans. R. Soc. Lond., B, Biol. Sci.">
        <title>Ant behaviour and brain gene expression of defending hosts depend on the ecological success of the intruding social parasite.</title>
        <authorList>
            <person name="Kaur R."/>
            <person name="Stoldt M."/>
            <person name="Jongepier E."/>
            <person name="Feldmeyer B."/>
            <person name="Menzel F."/>
            <person name="Bornberg-Bauer E."/>
            <person name="Foitzik S."/>
        </authorList>
    </citation>
    <scope>NUCLEOTIDE SEQUENCE [LARGE SCALE GENOMIC DNA]</scope>
    <source>
        <tissue evidence="10">Whole body</tissue>
    </source>
</reference>
<dbReference type="GO" id="GO:0006261">
    <property type="term" value="P:DNA-templated DNA replication"/>
    <property type="evidence" value="ECO:0007669"/>
    <property type="project" value="TreeGrafter"/>
</dbReference>
<feature type="non-terminal residue" evidence="10">
    <location>
        <position position="1"/>
    </location>
</feature>
<sequence>RPMVPVPQHTSSSAVSIVGSARSIAALYKTSAPNILRVYSYYQHQMAGTSGSSGNLSPVSTMIDRIERLQGRSGIAADRSRHAVRGELAQLRNNEGSLTRPSHFPRIVHVGSPFASRSGTKEPAMFTPIKPKDYGVDDTVLNTPQPQASSTVRRKSTMESRFGDRRHSSEAKDKQDLPNENDSQKDDRSSLGLLDNMSGTYDQPRSFRLTQQYYQHCINMISMTGLTSISAEEDNLELEYARRLLRKCSETKNSSLTTDTNKENNANVQNITGNFTLPIRTYISELDKECMHHSTNKVSTASVNFEPNEITARSSGISSSADGLPSVNRSFNGIGLNENDIAQINNELMAEMNKEEFLSGSKMAEQLSIDEARWLQDRTYCMPVTNPEKQTTDFGSLSGIIGDLELSVQSCAGRKVSVGQYFERKSDNIGILGSNKVRPSFGLVSETPVRTGKLPALVESPIIADATALSTELTEKENVLIPNATRDVDENSVISLSTIVNTLQDVNSETPRRLIDQLLMAQKKKKSSIIQDNARKETYNLPSNEKSVLAMSTTCHLPISNKFDNINIKNVLAKLSLDSKKSEIANEIVDTKQERMRVPSSKNGKDVKSFTNVSKKKILKEEACSKNVISSFNQDLGVSSTSDLTFSLRNPTLPFSDKLTASNISFKMNKMNYNEESYSDLNIQSKDGIRKKDISNNMISSSLSINTNTEIQSDSKNVVLGKNTEKLCNCIVGVTNEINVELVNNGDRWITYIIKLIEVVGDTQSIELNIPSEDDLINPNGCQSTKIEVKVTKMCKPIFIILNIHLSDMVAKSKWSMKHMVCVNPEQLELDIICPTDKQELDFQYIAEETTKILPITLHNKSNVDVPVKLSMLLDASKIFSINEPTHLVLKPLEKFTTNISCKKSRSTSDSPQRQPQHWKSKLIVYVQYKDDTVLLRKEVPLYAQIGICKIQIIDTEIPIVVPRQQGKLVNILNSGNVATHVSATIVSIEGNPNTTQDFSIKPDNIFLQTGEKSSFLIVYKPQFLDANCTDDERYAKIKLVAGNNVYHYIISTEQRSLESEKENYLRCHTPNNVVSLSPATSPQSITSNRSGPFDRNSPISTVSSIAVAGNIIPIRATHAELAWNSVKTGKSEMKEFTIRNTSNNKIKIQIDICDDSKSFKFLGDKQTINTSMVLAMQRQEIKTLAVVFSPYCVGPVVGKITIKHYTRESNDSQQYKKIPLYGYGGCSKVKIAGTFKDASGKMWLSLGNLNSETTTLSANIRLDNSGDLRSFAKITVIPKVICSTMNSSWYVNPKEVILDSKESQQIAIQFHPKKEDFALLQRSEVSHVATINVTYESGESTRNENEAFKNIVHPICKTFPGEQLNPAIASIRDSIQNLSDLCTGVHQSEIMLTVESCADDTLFAVHYDTDESEMYQSLISDTTHMDEAGGTSYFASQTTTEHETQRPELQGDQFTVTPSTIILNPPIQNEATVTIFSFFKTAETFQTSLSNSDYLSVVPAEGILPGKKSFPLKIQCSQRIERNMQAILEVYTENNKQDVLIKVVSWVDSTAHGISIISCGLSTSCLSQVASKSITSRVEKYRPKSLDELISHETIIKTINKYIDENQLPHLLLYGPPGTGKTSTILACARKLYTPAQFNSMVLELNASDDRGIGIVRGQILSFASTGTMYRSAFKLIILDEADAMTNDAQNALRRIIEKYTDNVRFCIICNYLNKIIPALQSRCTRFRFLPLAAEQIMPRLNHVIEAENLKVTEDGKEALMTLSGGDMRKVISVLQSTWFAYGAVNKENVYNCVGHPLPADINNIVNWLLNESYDTCYTKIQKLKLDKGLALQDILTEIHSCIVKIDFPDPLFIDVLCKMADIEKRLASGCRDAIQVNSLISAFYKLRNIET</sequence>
<comment type="subcellular location">
    <subcellularLocation>
        <location evidence="1">Nucleus</location>
    </subcellularLocation>
</comment>
<proteinExistence type="inferred from homology"/>
<feature type="compositionally biased region" description="Basic and acidic residues" evidence="8">
    <location>
        <begin position="156"/>
        <end position="189"/>
    </location>
</feature>
<dbReference type="InterPro" id="IPR013783">
    <property type="entry name" value="Ig-like_fold"/>
</dbReference>
<dbReference type="Gene3D" id="2.60.40.10">
    <property type="entry name" value="Immunoglobulins"/>
    <property type="match status" value="1"/>
</dbReference>
<protein>
    <recommendedName>
        <fullName evidence="7">Activator 1 subunit 5</fullName>
    </recommendedName>
</protein>
<dbReference type="InterPro" id="IPR008921">
    <property type="entry name" value="DNA_pol3_clamp-load_cplx_C"/>
</dbReference>
<feature type="compositionally biased region" description="Polar residues" evidence="8">
    <location>
        <begin position="140"/>
        <end position="151"/>
    </location>
</feature>
<dbReference type="InterPro" id="IPR013748">
    <property type="entry name" value="Rep_factorC_C"/>
</dbReference>
<accession>A0A4S2KEH1</accession>
<name>A0A4S2KEH1_9HYME</name>
<evidence type="ECO:0000256" key="4">
    <source>
        <dbReference type="ARBA" id="ARBA00022741"/>
    </source>
</evidence>
<keyword evidence="6" id="KW-0539">Nucleus</keyword>
<evidence type="ECO:0000256" key="7">
    <source>
        <dbReference type="ARBA" id="ARBA00080380"/>
    </source>
</evidence>
<dbReference type="PANTHER" id="PTHR11669:SF9">
    <property type="entry name" value="REPLICATION FACTOR C SUBUNIT 5"/>
    <property type="match status" value="1"/>
</dbReference>
<dbReference type="SUPFAM" id="SSF52540">
    <property type="entry name" value="P-loop containing nucleoside triphosphate hydrolases"/>
    <property type="match status" value="1"/>
</dbReference>
<dbReference type="CDD" id="cd18140">
    <property type="entry name" value="HLD_clamp_RFC"/>
    <property type="match status" value="1"/>
</dbReference>
<dbReference type="GO" id="GO:0003689">
    <property type="term" value="F:DNA clamp loader activity"/>
    <property type="evidence" value="ECO:0007669"/>
    <property type="project" value="TreeGrafter"/>
</dbReference>
<keyword evidence="4" id="KW-0547">Nucleotide-binding</keyword>
<comment type="similarity">
    <text evidence="2">Belongs to the activator 1 small subunits family.</text>
</comment>
<dbReference type="Pfam" id="PF22073">
    <property type="entry name" value="Cep192_D4"/>
    <property type="match status" value="1"/>
</dbReference>
<dbReference type="Gene3D" id="1.20.272.10">
    <property type="match status" value="1"/>
</dbReference>
<evidence type="ECO:0000256" key="3">
    <source>
        <dbReference type="ARBA" id="ARBA00022705"/>
    </source>
</evidence>
<dbReference type="SUPFAM" id="SSF48019">
    <property type="entry name" value="post-AAA+ oligomerization domain-like"/>
    <property type="match status" value="1"/>
</dbReference>
<dbReference type="InterPro" id="IPR003959">
    <property type="entry name" value="ATPase_AAA_core"/>
</dbReference>
<keyword evidence="5" id="KW-0067">ATP-binding</keyword>
<dbReference type="CDD" id="cd00009">
    <property type="entry name" value="AAA"/>
    <property type="match status" value="1"/>
</dbReference>
<evidence type="ECO:0000256" key="6">
    <source>
        <dbReference type="ARBA" id="ARBA00023242"/>
    </source>
</evidence>
<dbReference type="Pfam" id="PF08542">
    <property type="entry name" value="Rep_fac_C"/>
    <property type="match status" value="1"/>
</dbReference>
<dbReference type="FunFam" id="3.40.50.300:FF:000129">
    <property type="entry name" value="Replication factor C subunit 5"/>
    <property type="match status" value="1"/>
</dbReference>
<evidence type="ECO:0000313" key="10">
    <source>
        <dbReference type="EMBL" id="TGZ47520.1"/>
    </source>
</evidence>
<dbReference type="FunFam" id="1.10.8.60:FF:000028">
    <property type="entry name" value="Replication factor C subunit 5"/>
    <property type="match status" value="1"/>
</dbReference>
<dbReference type="Proteomes" id="UP000310200">
    <property type="component" value="Unassembled WGS sequence"/>
</dbReference>
<feature type="domain" description="AAA+ ATPase" evidence="9">
    <location>
        <begin position="1608"/>
        <end position="1736"/>
    </location>
</feature>
<dbReference type="Pfam" id="PF00004">
    <property type="entry name" value="AAA"/>
    <property type="match status" value="1"/>
</dbReference>
<evidence type="ECO:0000256" key="1">
    <source>
        <dbReference type="ARBA" id="ARBA00004123"/>
    </source>
</evidence>
<dbReference type="InterPro" id="IPR050238">
    <property type="entry name" value="DNA_Rep/Repair_Clamp_Loader"/>
</dbReference>
<gene>
    <name evidence="10" type="ORF">DBV15_00217</name>
</gene>